<organism evidence="3">
    <name type="scientific">Cuerna arida</name>
    <dbReference type="NCBI Taxonomy" id="1464854"/>
    <lineage>
        <taxon>Eukaryota</taxon>
        <taxon>Metazoa</taxon>
        <taxon>Ecdysozoa</taxon>
        <taxon>Arthropoda</taxon>
        <taxon>Hexapoda</taxon>
        <taxon>Insecta</taxon>
        <taxon>Pterygota</taxon>
        <taxon>Neoptera</taxon>
        <taxon>Paraneoptera</taxon>
        <taxon>Hemiptera</taxon>
        <taxon>Auchenorrhyncha</taxon>
        <taxon>Membracoidea</taxon>
        <taxon>Cicadellidae</taxon>
        <taxon>Cicadellinae</taxon>
        <taxon>Proconiini</taxon>
        <taxon>Cuerna</taxon>
    </lineage>
</organism>
<dbReference type="InterPro" id="IPR042869">
    <property type="entry name" value="ARHGAP11A/B"/>
</dbReference>
<feature type="non-terminal residue" evidence="3">
    <location>
        <position position="867"/>
    </location>
</feature>
<proteinExistence type="predicted"/>
<accession>A0A1B6EK47</accession>
<feature type="compositionally biased region" description="Polar residues" evidence="1">
    <location>
        <begin position="715"/>
        <end position="725"/>
    </location>
</feature>
<feature type="compositionally biased region" description="Basic and acidic residues" evidence="1">
    <location>
        <begin position="745"/>
        <end position="756"/>
    </location>
</feature>
<dbReference type="InterPro" id="IPR008936">
    <property type="entry name" value="Rho_GTPase_activation_prot"/>
</dbReference>
<evidence type="ECO:0000313" key="3">
    <source>
        <dbReference type="EMBL" id="JAS38297.1"/>
    </source>
</evidence>
<feature type="region of interest" description="Disordered" evidence="1">
    <location>
        <begin position="844"/>
        <end position="867"/>
    </location>
</feature>
<dbReference type="PANTHER" id="PTHR15670:SF4">
    <property type="entry name" value="RHO GTPASE-ACTIVATING PROTEIN 11A"/>
    <property type="match status" value="1"/>
</dbReference>
<feature type="compositionally biased region" description="Polar residues" evidence="1">
    <location>
        <begin position="297"/>
        <end position="308"/>
    </location>
</feature>
<name>A0A1B6EK47_9HEMI</name>
<dbReference type="Gene3D" id="1.10.555.10">
    <property type="entry name" value="Rho GTPase activation protein"/>
    <property type="match status" value="1"/>
</dbReference>
<dbReference type="GO" id="GO:0007165">
    <property type="term" value="P:signal transduction"/>
    <property type="evidence" value="ECO:0007669"/>
    <property type="project" value="InterPro"/>
</dbReference>
<feature type="region of interest" description="Disordered" evidence="1">
    <location>
        <begin position="259"/>
        <end position="337"/>
    </location>
</feature>
<feature type="domain" description="Rho-GAP" evidence="2">
    <location>
        <begin position="47"/>
        <end position="239"/>
    </location>
</feature>
<protein>
    <recommendedName>
        <fullName evidence="2">Rho-GAP domain-containing protein</fullName>
    </recommendedName>
</protein>
<dbReference type="PROSITE" id="PS50238">
    <property type="entry name" value="RHOGAP"/>
    <property type="match status" value="1"/>
</dbReference>
<feature type="region of interest" description="Disordered" evidence="1">
    <location>
        <begin position="670"/>
        <end position="692"/>
    </location>
</feature>
<feature type="region of interest" description="Disordered" evidence="1">
    <location>
        <begin position="715"/>
        <end position="787"/>
    </location>
</feature>
<dbReference type="Pfam" id="PF00620">
    <property type="entry name" value="RhoGAP"/>
    <property type="match status" value="1"/>
</dbReference>
<dbReference type="EMBL" id="GECZ01031472">
    <property type="protein sequence ID" value="JAS38297.1"/>
    <property type="molecule type" value="Transcribed_RNA"/>
</dbReference>
<dbReference type="PANTHER" id="PTHR15670">
    <property type="entry name" value="RHO GTPASE ACTIVATING PROTEIN 11A"/>
    <property type="match status" value="1"/>
</dbReference>
<dbReference type="GO" id="GO:0005096">
    <property type="term" value="F:GTPase activator activity"/>
    <property type="evidence" value="ECO:0007669"/>
    <property type="project" value="TreeGrafter"/>
</dbReference>
<dbReference type="SMART" id="SM00324">
    <property type="entry name" value="RhoGAP"/>
    <property type="match status" value="1"/>
</dbReference>
<feature type="compositionally biased region" description="Basic residues" evidence="1">
    <location>
        <begin position="730"/>
        <end position="742"/>
    </location>
</feature>
<dbReference type="AlphaFoldDB" id="A0A1B6EK47"/>
<dbReference type="InterPro" id="IPR000198">
    <property type="entry name" value="RhoGAP_dom"/>
</dbReference>
<dbReference type="SUPFAM" id="SSF48350">
    <property type="entry name" value="GTPase activation domain, GAP"/>
    <property type="match status" value="1"/>
</dbReference>
<feature type="compositionally biased region" description="Basic and acidic residues" evidence="1">
    <location>
        <begin position="677"/>
        <end position="686"/>
    </location>
</feature>
<feature type="compositionally biased region" description="Basic and acidic residues" evidence="1">
    <location>
        <begin position="765"/>
        <end position="774"/>
    </location>
</feature>
<feature type="compositionally biased region" description="Basic and acidic residues" evidence="1">
    <location>
        <begin position="854"/>
        <end position="867"/>
    </location>
</feature>
<evidence type="ECO:0000259" key="2">
    <source>
        <dbReference type="PROSITE" id="PS50238"/>
    </source>
</evidence>
<gene>
    <name evidence="3" type="ORF">g.9906</name>
</gene>
<reference evidence="3" key="1">
    <citation type="submission" date="2015-11" db="EMBL/GenBank/DDBJ databases">
        <title>De novo transcriptome assembly of four potential Pierce s Disease insect vectors from Arizona vineyards.</title>
        <authorList>
            <person name="Tassone E.E."/>
        </authorList>
    </citation>
    <scope>NUCLEOTIDE SEQUENCE</scope>
</reference>
<evidence type="ECO:0000256" key="1">
    <source>
        <dbReference type="SAM" id="MobiDB-lite"/>
    </source>
</evidence>
<sequence length="867" mass="98093">MFICECDGDEVKREASKLLKRFGVKLRLKKIELKPVDKKEATGLFKVRLERLRLKKVKIQQYEQPVGIPAFVVEACNYLRDRITTDGLFRRPGVAIRQRELKQMLVNEGRLLAECEYSAVDVADLLKLFFRELPEPCIPYVFHDVLQRCLEVAERERQRDAIQLTLLLLPTDYLYTLAYLMQFLQEVAAHHHINRMDVKNLAIVWTPNLMPFKTGQVDDKLKKRVTIVQMLIENWSSIGVVPECLYEHLSCWQPSASLSSHDDLETSHHRKKKNRRSGSLTRMLSGIKRMVGKSGSEEPSSANTTPENPVQVPHTPCIKSTSKKRKNSESDLPSSLTKKRKEVLDSLLHGELLPTVCPTHLTPRILVAQPEGHKSLRSLSGTRLRISHFGLGRKHKKKTVVIEDSGHSGHELTATPGGLDVTTNSEDYVRISRSEYEDIKNRVSRIESRISSEFENIVGVSMSDLEMTPDRPAVGNLQTVQSAYKKTLESAEKLNSPTSDELVRRFSRELKIRGSSEKKVIRSPSARKIGSLRRRSKENTPQIKRNLSLNVPSSLASRHHFYPLNVLRREKPNTVSNGLPDPLLMPGDKSEEHFRNLTNLKSGSFDSQRESLGVTLEQNDFDFATFGVLTRSQARRASSFHGCDLSKVPNSEASSFKSTSRSSVDTTTWTNAEDFLNEEKPEEKSVTGRPSVAKLRSQNAGMVLAKAKLFNTMVESDSNASSKAFSTKPVRTKPREIKKRNSSKSSKERKVQKKDSMNSGRKVKKENSVPKQHIEPTVNKPSKIDKHVTARRGETANTLCSGKENLPKNQTQIVQNSLQRTPVWIRKTVESQSRENINKVFTPGKRSARTVSPLKERNCHDSPRLAI</sequence>